<proteinExistence type="predicted"/>
<accession>A0A8H6IBA2</accession>
<dbReference type="AlphaFoldDB" id="A0A8H6IBA2"/>
<reference evidence="1 2" key="1">
    <citation type="submission" date="2020-07" db="EMBL/GenBank/DDBJ databases">
        <title>Comparative genomics of pyrophilous fungi reveals a link between fire events and developmental genes.</title>
        <authorList>
            <consortium name="DOE Joint Genome Institute"/>
            <person name="Steindorff A.S."/>
            <person name="Carver A."/>
            <person name="Calhoun S."/>
            <person name="Stillman K."/>
            <person name="Liu H."/>
            <person name="Lipzen A."/>
            <person name="Pangilinan J."/>
            <person name="Labutti K."/>
            <person name="Bruns T.D."/>
            <person name="Grigoriev I.V."/>
        </authorList>
    </citation>
    <scope>NUCLEOTIDE SEQUENCE [LARGE SCALE GENOMIC DNA]</scope>
    <source>
        <strain evidence="1 2">CBS 144469</strain>
    </source>
</reference>
<evidence type="ECO:0000313" key="2">
    <source>
        <dbReference type="Proteomes" id="UP000521943"/>
    </source>
</evidence>
<protein>
    <submittedName>
        <fullName evidence="1">Uncharacterized protein</fullName>
    </submittedName>
</protein>
<name>A0A8H6IBA2_9AGAR</name>
<evidence type="ECO:0000313" key="1">
    <source>
        <dbReference type="EMBL" id="KAF6761018.1"/>
    </source>
</evidence>
<gene>
    <name evidence="1" type="ORF">DFP72DRAFT_1042432</name>
</gene>
<organism evidence="1 2">
    <name type="scientific">Ephemerocybe angulata</name>
    <dbReference type="NCBI Taxonomy" id="980116"/>
    <lineage>
        <taxon>Eukaryota</taxon>
        <taxon>Fungi</taxon>
        <taxon>Dikarya</taxon>
        <taxon>Basidiomycota</taxon>
        <taxon>Agaricomycotina</taxon>
        <taxon>Agaricomycetes</taxon>
        <taxon>Agaricomycetidae</taxon>
        <taxon>Agaricales</taxon>
        <taxon>Agaricineae</taxon>
        <taxon>Psathyrellaceae</taxon>
        <taxon>Ephemerocybe</taxon>
    </lineage>
</organism>
<dbReference type="EMBL" id="JACGCI010000011">
    <property type="protein sequence ID" value="KAF6761018.1"/>
    <property type="molecule type" value="Genomic_DNA"/>
</dbReference>
<dbReference type="Proteomes" id="UP000521943">
    <property type="component" value="Unassembled WGS sequence"/>
</dbReference>
<keyword evidence="2" id="KW-1185">Reference proteome</keyword>
<sequence>MRPSRMTGVGPAASNIEPSRLNPRSWLSRSRLWIRDRGRAELDVSGTVVALHIRTGRDEGAMGEDSWRIGMEREGEGAGSLEEWCKGSGLVPLSYDEIYDEGELSRLLCGIYSLANPCLLHGEDAAPALGPSGKRGGSRHGSMSCSKIADEVEWLCSVIAKMWDIRPFLRDVEVWFLNQFDNMVNLPIGNMPPGLAGARILRFKISSPV</sequence>
<comment type="caution">
    <text evidence="1">The sequence shown here is derived from an EMBL/GenBank/DDBJ whole genome shotgun (WGS) entry which is preliminary data.</text>
</comment>